<sequence>MDVSSLYTSMPHHAALSAIRHYLDQRQDPQIPTTTFLRLTELLDKTVSSSMGAFSVRSKE</sequence>
<organism evidence="1 2">
    <name type="scientific">Holothuria leucospilota</name>
    <name type="common">Black long sea cucumber</name>
    <name type="synonym">Mertensiothuria leucospilota</name>
    <dbReference type="NCBI Taxonomy" id="206669"/>
    <lineage>
        <taxon>Eukaryota</taxon>
        <taxon>Metazoa</taxon>
        <taxon>Echinodermata</taxon>
        <taxon>Eleutherozoa</taxon>
        <taxon>Echinozoa</taxon>
        <taxon>Holothuroidea</taxon>
        <taxon>Aspidochirotacea</taxon>
        <taxon>Aspidochirotida</taxon>
        <taxon>Holothuriidae</taxon>
        <taxon>Holothuria</taxon>
    </lineage>
</organism>
<evidence type="ECO:0000313" key="1">
    <source>
        <dbReference type="EMBL" id="KAJ8042553.1"/>
    </source>
</evidence>
<name>A0A9Q1HEV8_HOLLE</name>
<evidence type="ECO:0000313" key="2">
    <source>
        <dbReference type="Proteomes" id="UP001152320"/>
    </source>
</evidence>
<proteinExistence type="predicted"/>
<reference evidence="1" key="1">
    <citation type="submission" date="2021-10" db="EMBL/GenBank/DDBJ databases">
        <title>Tropical sea cucumber genome reveals ecological adaptation and Cuvierian tubules defense mechanism.</title>
        <authorList>
            <person name="Chen T."/>
        </authorList>
    </citation>
    <scope>NUCLEOTIDE SEQUENCE</scope>
    <source>
        <strain evidence="1">Nanhai2018</strain>
        <tissue evidence="1">Muscle</tissue>
    </source>
</reference>
<dbReference type="AlphaFoldDB" id="A0A9Q1HEV8"/>
<dbReference type="Proteomes" id="UP001152320">
    <property type="component" value="Chromosome 5"/>
</dbReference>
<keyword evidence="2" id="KW-1185">Reference proteome</keyword>
<dbReference type="EMBL" id="JAIZAY010000005">
    <property type="protein sequence ID" value="KAJ8042553.1"/>
    <property type="molecule type" value="Genomic_DNA"/>
</dbReference>
<comment type="caution">
    <text evidence="1">The sequence shown here is derived from an EMBL/GenBank/DDBJ whole genome shotgun (WGS) entry which is preliminary data.</text>
</comment>
<accession>A0A9Q1HEV8</accession>
<protein>
    <submittedName>
        <fullName evidence="1">Uncharacterized protein</fullName>
    </submittedName>
</protein>
<gene>
    <name evidence="1" type="ORF">HOLleu_13641</name>
</gene>
<dbReference type="OrthoDB" id="6782675at2759"/>